<organism evidence="6">
    <name type="scientific">Cladocopium goreaui</name>
    <dbReference type="NCBI Taxonomy" id="2562237"/>
    <lineage>
        <taxon>Eukaryota</taxon>
        <taxon>Sar</taxon>
        <taxon>Alveolata</taxon>
        <taxon>Dinophyceae</taxon>
        <taxon>Suessiales</taxon>
        <taxon>Symbiodiniaceae</taxon>
        <taxon>Cladocopium</taxon>
    </lineage>
</organism>
<feature type="region of interest" description="Disordered" evidence="3">
    <location>
        <begin position="1595"/>
        <end position="1629"/>
    </location>
</feature>
<feature type="region of interest" description="Disordered" evidence="3">
    <location>
        <begin position="1408"/>
        <end position="1452"/>
    </location>
</feature>
<name>A0A9P1DK10_9DINO</name>
<feature type="region of interest" description="Disordered" evidence="3">
    <location>
        <begin position="1466"/>
        <end position="1571"/>
    </location>
</feature>
<dbReference type="SUPFAM" id="SSF52540">
    <property type="entry name" value="P-loop containing nucleoside triphosphate hydrolases"/>
    <property type="match status" value="1"/>
</dbReference>
<evidence type="ECO:0000256" key="1">
    <source>
        <dbReference type="ARBA" id="ARBA00022741"/>
    </source>
</evidence>
<reference evidence="6" key="1">
    <citation type="submission" date="2022-10" db="EMBL/GenBank/DDBJ databases">
        <authorList>
            <person name="Chen Y."/>
            <person name="Dougan E. K."/>
            <person name="Chan C."/>
            <person name="Rhodes N."/>
            <person name="Thang M."/>
        </authorList>
    </citation>
    <scope>NUCLEOTIDE SEQUENCE</scope>
</reference>
<feature type="compositionally biased region" description="Pro residues" evidence="3">
    <location>
        <begin position="805"/>
        <end position="814"/>
    </location>
</feature>
<reference evidence="7" key="2">
    <citation type="submission" date="2024-04" db="EMBL/GenBank/DDBJ databases">
        <authorList>
            <person name="Chen Y."/>
            <person name="Shah S."/>
            <person name="Dougan E. K."/>
            <person name="Thang M."/>
            <person name="Chan C."/>
        </authorList>
    </citation>
    <scope>NUCLEOTIDE SEQUENCE [LARGE SCALE GENOMIC DNA]</scope>
</reference>
<dbReference type="GO" id="GO:0005739">
    <property type="term" value="C:mitochondrion"/>
    <property type="evidence" value="ECO:0007669"/>
    <property type="project" value="TreeGrafter"/>
</dbReference>
<dbReference type="PANTHER" id="PTHR45782">
    <property type="entry name" value="MITOCHONDRIAL RIBOSOME-ASSOCIATED GTPASE 1"/>
    <property type="match status" value="1"/>
</dbReference>
<feature type="region of interest" description="Disordered" evidence="3">
    <location>
        <begin position="312"/>
        <end position="335"/>
    </location>
</feature>
<dbReference type="EMBL" id="CAMXCT010005223">
    <property type="protein sequence ID" value="CAI4011724.1"/>
    <property type="molecule type" value="Genomic_DNA"/>
</dbReference>
<feature type="domain" description="G" evidence="4">
    <location>
        <begin position="1213"/>
        <end position="1289"/>
    </location>
</feature>
<feature type="region of interest" description="Disordered" evidence="3">
    <location>
        <begin position="769"/>
        <end position="814"/>
    </location>
</feature>
<evidence type="ECO:0000313" key="7">
    <source>
        <dbReference type="EMBL" id="CAL1165099.1"/>
    </source>
</evidence>
<dbReference type="EMBL" id="CAMXCT020005223">
    <property type="protein sequence ID" value="CAL1165099.1"/>
    <property type="molecule type" value="Genomic_DNA"/>
</dbReference>
<evidence type="ECO:0000259" key="5">
    <source>
        <dbReference type="Pfam" id="PF07744"/>
    </source>
</evidence>
<dbReference type="InterPro" id="IPR012921">
    <property type="entry name" value="SPOC_C"/>
</dbReference>
<dbReference type="InterPro" id="IPR006073">
    <property type="entry name" value="GTP-bd"/>
</dbReference>
<evidence type="ECO:0000259" key="4">
    <source>
        <dbReference type="Pfam" id="PF01926"/>
    </source>
</evidence>
<comment type="caution">
    <text evidence="6">The sequence shown here is derived from an EMBL/GenBank/DDBJ whole genome shotgun (WGS) entry which is preliminary data.</text>
</comment>
<dbReference type="PANTHER" id="PTHR45782:SF4">
    <property type="entry name" value="MITOCHONDRIAL RIBOSOME-ASSOCIATED GTPASE 1"/>
    <property type="match status" value="1"/>
</dbReference>
<dbReference type="Proteomes" id="UP001152797">
    <property type="component" value="Unassembled WGS sequence"/>
</dbReference>
<feature type="region of interest" description="Disordered" evidence="3">
    <location>
        <begin position="832"/>
        <end position="855"/>
    </location>
</feature>
<dbReference type="Gene3D" id="1.10.1580.10">
    <property type="match status" value="1"/>
</dbReference>
<feature type="compositionally biased region" description="Basic and acidic residues" evidence="3">
    <location>
        <begin position="1475"/>
        <end position="1542"/>
    </location>
</feature>
<keyword evidence="1" id="KW-0547">Nucleotide-binding</keyword>
<evidence type="ECO:0000313" key="8">
    <source>
        <dbReference type="EMBL" id="CAL4799036.1"/>
    </source>
</evidence>
<dbReference type="GO" id="GO:0003924">
    <property type="term" value="F:GTPase activity"/>
    <property type="evidence" value="ECO:0007669"/>
    <property type="project" value="TreeGrafter"/>
</dbReference>
<proteinExistence type="predicted"/>
<keyword evidence="9" id="KW-1185">Reference proteome</keyword>
<dbReference type="Pfam" id="PF07744">
    <property type="entry name" value="SPOC"/>
    <property type="match status" value="1"/>
</dbReference>
<dbReference type="InterPro" id="IPR027417">
    <property type="entry name" value="P-loop_NTPase"/>
</dbReference>
<dbReference type="OrthoDB" id="269151at2759"/>
<dbReference type="EMBL" id="CAMXCT030005223">
    <property type="protein sequence ID" value="CAL4799036.1"/>
    <property type="molecule type" value="Genomic_DNA"/>
</dbReference>
<gene>
    <name evidence="6" type="ORF">C1SCF055_LOCUS36858</name>
</gene>
<evidence type="ECO:0000256" key="2">
    <source>
        <dbReference type="ARBA" id="ARBA00023134"/>
    </source>
</evidence>
<dbReference type="Pfam" id="PF01926">
    <property type="entry name" value="MMR_HSR1"/>
    <property type="match status" value="1"/>
</dbReference>
<feature type="domain" description="Spen paralogue and orthologue SPOC C-terminal" evidence="5">
    <location>
        <begin position="964"/>
        <end position="1031"/>
    </location>
</feature>
<evidence type="ECO:0000256" key="3">
    <source>
        <dbReference type="SAM" id="MobiDB-lite"/>
    </source>
</evidence>
<dbReference type="Gene3D" id="3.40.50.300">
    <property type="entry name" value="P-loop containing nucleotide triphosphate hydrolases"/>
    <property type="match status" value="1"/>
</dbReference>
<accession>A0A9P1DK10</accession>
<feature type="compositionally biased region" description="Pro residues" evidence="3">
    <location>
        <begin position="1413"/>
        <end position="1423"/>
    </location>
</feature>
<keyword evidence="2" id="KW-0342">GTP-binding</keyword>
<dbReference type="GO" id="GO:0005525">
    <property type="term" value="F:GTP binding"/>
    <property type="evidence" value="ECO:0007669"/>
    <property type="project" value="UniProtKB-KW"/>
</dbReference>
<feature type="compositionally biased region" description="Basic residues" evidence="3">
    <location>
        <begin position="318"/>
        <end position="327"/>
    </location>
</feature>
<evidence type="ECO:0000313" key="6">
    <source>
        <dbReference type="EMBL" id="CAI4011724.1"/>
    </source>
</evidence>
<sequence>MVSYFLLLEKESLCPSCQHFDTINSSKTLPTSISVAPQELLEPESPESPESPDGRKANGRWFRSAKLLVHSLSNCSSVKTCSRAWSFLAILFRPHPRFRKSRAWSSKTPQETQWKALADSVELVELHQLRALSMLSMLSSRGSETETPSETSSVLLLSADSESYFHRPSVAPFIRQLRCYAQRRKMRLVLDGGPWPLNYFNVGLQAAYTWTVHWTAGEARESHHALEDMRNLMVDLVSKRQLQRASELLGWKRLNVYSEDPAKMTKIWSIQRQLEGNASMVVYLDTDVIIRPDSLHSGLVPLLLLHDSTSKAWNRSSRPGRRSRPSRPSRPGDIFVRDSHPGTECVNIGFLAVRNTRATQLLLELWRQKTHWSAFWDQSALAESLLELVGMEMQNRGQVGYRSQCLHFLFPGEFGEVPYNAYCDCWQDALRDMIGPYRQRRSRVVSFVDPEELDVNFVPNDVFWDHGFSLEGMRLVRSDISEIMQPLIIHWAGVSNQDMRLHFVNEYLKRRFNTTFSKGTCSRLTPQLTPLTPQTPPRFFSHGRLVRCCRNLQKEQQRLALVDFRQMCYWGCCEWRPIKAADCHRLMAPSRKRCPAADETVHAMLCTGMAAQCNRQLILKESFTDQSAYRLEAETRDETDKANKEFDRWSDDDTPQATKCKVDLSSPSLAQAKINFAALMCDNQKLLHLSWMVKATKEREFDAWSEVPWQITTIPHCADTAQTMSHEMSRCHVILGTLGTEESVASALDEVEQEQKEDQELFFTDAAPDHSLGVSSKHRAPHPSHPSHSAAESFDGSMVEVRLSPRPPKAPPPAHLLQAEREAVEWLRKKAEVPVQPQPPAPAMPATVPRGRPVPPPPRLMRPMRPGPMQSAPRPVVQPVQHVPQMPQMRQMAGPAGQVPQTMQVPRVRQVAVTPVVLVPVSPCATWTCFFSLQHGLERMKLLGTLLLGDAATAQALVQDANANLKLSHRTSFEDVKKAALKAVLQLVPMTDAKDQQARDSLEKYLLSKDRAGVVRVGMRDLYLIPPSKAEDCGLKVVPQAKCIVAAVAEKSRSKKSKSTAEVRHGETESNGRCLVSSLQGQFADFVPRAMFTFDHHPHWFVGHMSKGKVKIEQKMKDVDVILEVRDARAPFTSAQFELTGNLSDNVQRLVVLNKADLVTPTVGLAMRNVIEEAGQPCLLTIASENRNLVKIRDFALEHVRAKYPRTLGVMLMVVGLPNVGKSTIINGLKQIGFGTARHTGKRKLMQGVKWTVPKFNCVPGLTRDVSFFQLSSHPRLYCYDTPGVSLLKRRNDPERNAKLGVLKCMPDHIAGEIYLADYLLYRLNRDRVFDYVSELELPAPTDDIRYLCAHIADILVRKDMQVNPRDQRHVGSGAVFFLDLWRKGKLGKVCLDYIPNPEEVQRLRQMRAETEPPGPWGPPAYPEVPEGLELSRRGPYLPPGFQPRSRTPSDANVASATIALKRVVVADDTEDSEEPKNDKKVDNNRDKEDDQKNENKDGEAAVAEEKNEETKKEETTEDLKAAAPDEKKEAKPEAKQDKQDNDSQASKVPHSPFESLKAQAKPQAKPRFSRLDVENAACTCSYVGSAWVDSGRLESMESMESDPTRPTVQEFGAPTGSAFVNKPGEQLH</sequence>
<protein>
    <submittedName>
        <fullName evidence="8">Mitochondrial ribosome-associated GTPase 1 (Mitochondrial GTPase 1)</fullName>
    </submittedName>
</protein>
<dbReference type="GO" id="GO:0032543">
    <property type="term" value="P:mitochondrial translation"/>
    <property type="evidence" value="ECO:0007669"/>
    <property type="project" value="TreeGrafter"/>
</dbReference>
<evidence type="ECO:0000313" key="9">
    <source>
        <dbReference type="Proteomes" id="UP001152797"/>
    </source>
</evidence>
<dbReference type="InterPro" id="IPR023179">
    <property type="entry name" value="GTP-bd_ortho_bundle_sf"/>
</dbReference>